<name>A0A1I8C1K0_MELHA</name>
<dbReference type="GO" id="GO:0070877">
    <property type="term" value="C:microprocessor complex"/>
    <property type="evidence" value="ECO:0007669"/>
    <property type="project" value="InterPro"/>
</dbReference>
<dbReference type="PANTHER" id="PTHR13482:SF3">
    <property type="entry name" value="MICROPROCESSOR COMPLEX SUBUNIT DGCR8"/>
    <property type="match status" value="1"/>
</dbReference>
<keyword evidence="5" id="KW-1185">Reference proteome</keyword>
<dbReference type="GO" id="GO:0020037">
    <property type="term" value="F:heme binding"/>
    <property type="evidence" value="ECO:0007669"/>
    <property type="project" value="InterPro"/>
</dbReference>
<organism evidence="5 6">
    <name type="scientific">Meloidogyne hapla</name>
    <name type="common">Root-knot nematode worm</name>
    <dbReference type="NCBI Taxonomy" id="6305"/>
    <lineage>
        <taxon>Eukaryota</taxon>
        <taxon>Metazoa</taxon>
        <taxon>Ecdysozoa</taxon>
        <taxon>Nematoda</taxon>
        <taxon>Chromadorea</taxon>
        <taxon>Rhabditida</taxon>
        <taxon>Tylenchina</taxon>
        <taxon>Tylenchomorpha</taxon>
        <taxon>Tylenchoidea</taxon>
        <taxon>Meloidogynidae</taxon>
        <taxon>Meloidogyninae</taxon>
        <taxon>Meloidogyne</taxon>
    </lineage>
</organism>
<evidence type="ECO:0000259" key="3">
    <source>
        <dbReference type="PROSITE" id="PS50020"/>
    </source>
</evidence>
<evidence type="ECO:0000259" key="4">
    <source>
        <dbReference type="PROSITE" id="PS50137"/>
    </source>
</evidence>
<feature type="region of interest" description="Disordered" evidence="2">
    <location>
        <begin position="438"/>
        <end position="459"/>
    </location>
</feature>
<evidence type="ECO:0000256" key="2">
    <source>
        <dbReference type="SAM" id="MobiDB-lite"/>
    </source>
</evidence>
<reference evidence="6" key="1">
    <citation type="submission" date="2016-11" db="UniProtKB">
        <authorList>
            <consortium name="WormBaseParasite"/>
        </authorList>
    </citation>
    <scope>IDENTIFICATION</scope>
</reference>
<keyword evidence="1" id="KW-0694">RNA-binding</keyword>
<dbReference type="Gene3D" id="3.30.160.20">
    <property type="match status" value="1"/>
</dbReference>
<evidence type="ECO:0000313" key="5">
    <source>
        <dbReference type="Proteomes" id="UP000095281"/>
    </source>
</evidence>
<dbReference type="GO" id="GO:0003725">
    <property type="term" value="F:double-stranded RNA binding"/>
    <property type="evidence" value="ECO:0007669"/>
    <property type="project" value="TreeGrafter"/>
</dbReference>
<dbReference type="PROSITE" id="PS50137">
    <property type="entry name" value="DS_RBD"/>
    <property type="match status" value="1"/>
</dbReference>
<dbReference type="GO" id="GO:0042802">
    <property type="term" value="F:identical protein binding"/>
    <property type="evidence" value="ECO:0007669"/>
    <property type="project" value="InterPro"/>
</dbReference>
<dbReference type="Gene3D" id="2.20.70.10">
    <property type="match status" value="1"/>
</dbReference>
<evidence type="ECO:0000313" key="6">
    <source>
        <dbReference type="WBParaSite" id="MhA1_Contig934.frz3.gene10"/>
    </source>
</evidence>
<dbReference type="Proteomes" id="UP000095281">
    <property type="component" value="Unplaced"/>
</dbReference>
<dbReference type="GO" id="GO:0031053">
    <property type="term" value="P:primary miRNA processing"/>
    <property type="evidence" value="ECO:0007669"/>
    <property type="project" value="InterPro"/>
</dbReference>
<sequence>MDSDNSDNADEFTVDELEQLEQMRNALLAELHGDEDQEEDQICDEGNAEEEMNGFPNNNEENNFNSDNANISEDIHQNEHSFAGVIQDEDDEDSNSEEEFDQEEISKHIDNLLEEPIKDSAKTTPKHLSKRFKRVLEYRANDHFNVLPDGWVEITHASGLPVYLHKPTRVCTFSRPYFIGRSSIRKHKVPESAITCLYQKKYQDEVEASLKAQEPSVVNEDEVDKDLREDSSNILSAKLITPDVRVKTELDQRKMQLTSDQLYNYAKNRFKFKEICIYRFGKWTEARNFYKKRKMRQLLVGGEARDCGQIKTGFKTREERPGLPSDVKLITVPSLEIDSKPNKRLFYLNPQGKTSVSILHEFVQKALKCTVRYFFSETRSSATPYHCAVKLVLNNTQTTPQSTGRKRFHNRQQNQQPTAEIVKKKLALMHEDFNKINSEQQLTSNTDAENKSDDKAVDDLSPDSEFVVLGEGFGPGKKQAKMIAAKAAVEKLVPGVEFDADGIACNSNSKNELAENTPTSSNNPNLITSCPLMASGTSVGSSITGGDRNDLHIFDMIGVTDTRIPELCARAGQPSPYLVLQEYLKRHSAFGDTAINLTSRLLRHQRHEFKLSIGEELSVKVISGNKREGKQIAAQAMLKKLHPEVETWGSILKLYGYEAQQKFRDARKNKDSVVKLQGIQDEANVRQFQPNSLILEKLRNEMLKLSGDLIKNCSRQQNDGEEPLAKFRRSDFCSELPVLSEEKLSELSAKFMSERPELQKCLPSVKF</sequence>
<dbReference type="OMA" id="PKKEWIM"/>
<dbReference type="WBParaSite" id="MhA1_Contig934.frz3.gene10">
    <property type="protein sequence ID" value="MhA1_Contig934.frz3.gene10"/>
    <property type="gene ID" value="MhA1_Contig934.frz3.gene10"/>
</dbReference>
<feature type="region of interest" description="Disordered" evidence="2">
    <location>
        <begin position="398"/>
        <end position="417"/>
    </location>
</feature>
<dbReference type="FunFam" id="3.30.160.20:FF:000021">
    <property type="entry name" value="Microprocessor complex subunit DGCR8"/>
    <property type="match status" value="1"/>
</dbReference>
<accession>A0A1I8C1K0</accession>
<dbReference type="CDD" id="cd19868">
    <property type="entry name" value="DSRM_DGCR8_rpt2"/>
    <property type="match status" value="1"/>
</dbReference>
<feature type="domain" description="DRBM" evidence="4">
    <location>
        <begin position="465"/>
        <end position="494"/>
    </location>
</feature>
<dbReference type="SMART" id="SM00456">
    <property type="entry name" value="WW"/>
    <property type="match status" value="1"/>
</dbReference>
<proteinExistence type="predicted"/>
<feature type="compositionally biased region" description="Polar residues" evidence="2">
    <location>
        <begin position="438"/>
        <end position="447"/>
    </location>
</feature>
<dbReference type="GO" id="GO:0070878">
    <property type="term" value="F:primary miRNA binding"/>
    <property type="evidence" value="ECO:0007669"/>
    <property type="project" value="TreeGrafter"/>
</dbReference>
<dbReference type="PROSITE" id="PS50020">
    <property type="entry name" value="WW_DOMAIN_2"/>
    <property type="match status" value="1"/>
</dbReference>
<feature type="compositionally biased region" description="Low complexity" evidence="2">
    <location>
        <begin position="53"/>
        <end position="69"/>
    </location>
</feature>
<dbReference type="AlphaFoldDB" id="A0A1I8C1K0"/>
<dbReference type="InterPro" id="IPR014720">
    <property type="entry name" value="dsRBD_dom"/>
</dbReference>
<dbReference type="InterPro" id="IPR040375">
    <property type="entry name" value="DGCR8"/>
</dbReference>
<feature type="compositionally biased region" description="Basic and acidic residues" evidence="2">
    <location>
        <begin position="448"/>
        <end position="458"/>
    </location>
</feature>
<dbReference type="Gene3D" id="3.30.160.590">
    <property type="match status" value="1"/>
</dbReference>
<dbReference type="SUPFAM" id="SSF54768">
    <property type="entry name" value="dsRNA-binding domain-like"/>
    <property type="match status" value="1"/>
</dbReference>
<feature type="domain" description="WW" evidence="3">
    <location>
        <begin position="145"/>
        <end position="178"/>
    </location>
</feature>
<feature type="region of interest" description="Disordered" evidence="2">
    <location>
        <begin position="46"/>
        <end position="69"/>
    </location>
</feature>
<dbReference type="CDD" id="cd00201">
    <property type="entry name" value="WW"/>
    <property type="match status" value="1"/>
</dbReference>
<evidence type="ECO:0000256" key="1">
    <source>
        <dbReference type="PROSITE-ProRule" id="PRU00266"/>
    </source>
</evidence>
<protein>
    <submittedName>
        <fullName evidence="6">DRBM domain-containing protein</fullName>
    </submittedName>
</protein>
<dbReference type="InterPro" id="IPR001202">
    <property type="entry name" value="WW_dom"/>
</dbReference>
<dbReference type="PANTHER" id="PTHR13482">
    <property type="entry name" value="MICRORNA PROCESSOR COMPLEX SUBUNIT DGCR8"/>
    <property type="match status" value="1"/>
</dbReference>